<dbReference type="Pfam" id="PF00419">
    <property type="entry name" value="Fimbrial"/>
    <property type="match status" value="1"/>
</dbReference>
<dbReference type="PANTHER" id="PTHR33420:SF27">
    <property type="entry name" value="PROTEIN FIMG"/>
    <property type="match status" value="1"/>
</dbReference>
<dbReference type="InterPro" id="IPR008966">
    <property type="entry name" value="Adhesion_dom_sf"/>
</dbReference>
<dbReference type="Gene3D" id="2.60.40.1090">
    <property type="entry name" value="Fimbrial-type adhesion domain"/>
    <property type="match status" value="1"/>
</dbReference>
<dbReference type="SUPFAM" id="SSF49401">
    <property type="entry name" value="Bacterial adhesins"/>
    <property type="match status" value="1"/>
</dbReference>
<protein>
    <submittedName>
        <fullName evidence="3">Type 1 fimbrial protein</fullName>
    </submittedName>
</protein>
<feature type="signal peptide" evidence="1">
    <location>
        <begin position="1"/>
        <end position="23"/>
    </location>
</feature>
<evidence type="ECO:0000313" key="3">
    <source>
        <dbReference type="EMBL" id="QRN52841.1"/>
    </source>
</evidence>
<evidence type="ECO:0000259" key="2">
    <source>
        <dbReference type="Pfam" id="PF00419"/>
    </source>
</evidence>
<evidence type="ECO:0000313" key="4">
    <source>
        <dbReference type="Proteomes" id="UP000663181"/>
    </source>
</evidence>
<sequence>MKYKYSTWALFAAMTLQSTPAFSTDLTINFNGQFLVPTCNFSVNGGNSTNIGTYPNTSFNTNTSTPTVQIPLVATGCLLGINTIHLYFSGTADTSNNHLWSVNSGSAVRGVAIELLYNGQSTQIWPNSSINWNGVDPTQLTNTFNMWAHFYKTTGAVTAGSINVPITINFTYN</sequence>
<feature type="chain" id="PRO_5045659040" evidence="1">
    <location>
        <begin position="24"/>
        <end position="173"/>
    </location>
</feature>
<feature type="domain" description="Fimbrial-type adhesion" evidence="2">
    <location>
        <begin position="28"/>
        <end position="172"/>
    </location>
</feature>
<dbReference type="PANTHER" id="PTHR33420">
    <property type="entry name" value="FIMBRIAL SUBUNIT ELFA-RELATED"/>
    <property type="match status" value="1"/>
</dbReference>
<name>A0ABX7GQY9_9GAMM</name>
<accession>A0ABX7GQY9</accession>
<dbReference type="RefSeq" id="WP_188800076.1">
    <property type="nucleotide sequence ID" value="NZ_BMIZ01000002.1"/>
</dbReference>
<organism evidence="3 4">
    <name type="scientific">Dyella caseinilytica</name>
    <dbReference type="NCBI Taxonomy" id="1849581"/>
    <lineage>
        <taxon>Bacteria</taxon>
        <taxon>Pseudomonadati</taxon>
        <taxon>Pseudomonadota</taxon>
        <taxon>Gammaproteobacteria</taxon>
        <taxon>Lysobacterales</taxon>
        <taxon>Rhodanobacteraceae</taxon>
        <taxon>Dyella</taxon>
    </lineage>
</organism>
<keyword evidence="1" id="KW-0732">Signal</keyword>
<proteinExistence type="predicted"/>
<keyword evidence="4" id="KW-1185">Reference proteome</keyword>
<reference evidence="3 4" key="1">
    <citation type="submission" date="2020-10" db="EMBL/GenBank/DDBJ databases">
        <title>Phylogeny of dyella-like bacteria.</title>
        <authorList>
            <person name="Fu J."/>
        </authorList>
    </citation>
    <scope>NUCLEOTIDE SEQUENCE [LARGE SCALE GENOMIC DNA]</scope>
    <source>
        <strain evidence="3 4">DHOB09</strain>
    </source>
</reference>
<dbReference type="EMBL" id="CP064030">
    <property type="protein sequence ID" value="QRN52841.1"/>
    <property type="molecule type" value="Genomic_DNA"/>
</dbReference>
<dbReference type="Proteomes" id="UP000663181">
    <property type="component" value="Chromosome"/>
</dbReference>
<dbReference type="InterPro" id="IPR050263">
    <property type="entry name" value="Bact_Fimbrial_Adh_Pro"/>
</dbReference>
<dbReference type="InterPro" id="IPR000259">
    <property type="entry name" value="Adhesion_dom_fimbrial"/>
</dbReference>
<dbReference type="InterPro" id="IPR036937">
    <property type="entry name" value="Adhesion_dom_fimbrial_sf"/>
</dbReference>
<gene>
    <name evidence="3" type="ORF">ISN74_15520</name>
</gene>
<evidence type="ECO:0000256" key="1">
    <source>
        <dbReference type="SAM" id="SignalP"/>
    </source>
</evidence>